<keyword evidence="4" id="KW-1185">Reference proteome</keyword>
<keyword evidence="1" id="KW-0732">Signal</keyword>
<reference evidence="3" key="1">
    <citation type="journal article" date="2020" name="bioRxiv">
        <title>Comparative genomics of Chlamydomonas.</title>
        <authorList>
            <person name="Craig R.J."/>
            <person name="Hasan A.R."/>
            <person name="Ness R.W."/>
            <person name="Keightley P.D."/>
        </authorList>
    </citation>
    <scope>NUCLEOTIDE SEQUENCE</scope>
    <source>
        <strain evidence="3">CCAP 11/70</strain>
    </source>
</reference>
<feature type="domain" description="Pherophorin" evidence="2">
    <location>
        <begin position="33"/>
        <end position="186"/>
    </location>
</feature>
<proteinExistence type="predicted"/>
<name>A0A835XJK4_9CHLO</name>
<comment type="caution">
    <text evidence="3">The sequence shown here is derived from an EMBL/GenBank/DDBJ whole genome shotgun (WGS) entry which is preliminary data.</text>
</comment>
<dbReference type="AlphaFoldDB" id="A0A835XJK4"/>
<evidence type="ECO:0000313" key="4">
    <source>
        <dbReference type="Proteomes" id="UP000612055"/>
    </source>
</evidence>
<feature type="chain" id="PRO_5032323594" description="Pherophorin domain-containing protein" evidence="1">
    <location>
        <begin position="26"/>
        <end position="196"/>
    </location>
</feature>
<accession>A0A835XJK4</accession>
<evidence type="ECO:0000259" key="2">
    <source>
        <dbReference type="Pfam" id="PF12499"/>
    </source>
</evidence>
<dbReference type="InterPro" id="IPR024616">
    <property type="entry name" value="Pherophorin"/>
</dbReference>
<feature type="signal peptide" evidence="1">
    <location>
        <begin position="1"/>
        <end position="25"/>
    </location>
</feature>
<dbReference type="Pfam" id="PF12499">
    <property type="entry name" value="DUF3707"/>
    <property type="match status" value="1"/>
</dbReference>
<evidence type="ECO:0000256" key="1">
    <source>
        <dbReference type="SAM" id="SignalP"/>
    </source>
</evidence>
<evidence type="ECO:0000313" key="3">
    <source>
        <dbReference type="EMBL" id="KAG2485283.1"/>
    </source>
</evidence>
<dbReference type="EMBL" id="JAEHOE010000132">
    <property type="protein sequence ID" value="KAG2485283.1"/>
    <property type="molecule type" value="Genomic_DNA"/>
</dbReference>
<dbReference type="OrthoDB" id="528408at2759"/>
<sequence length="196" mass="21084">MKRVLALSGLALAALLCLGALPAEARKAPKLSFPALVNCAKKADSTSFRINETVTHEPALPGTSLCFSFEVAAPKNPTGPCGKAKTLERVQFWASYENRKKITQVYIRAYPDGKIDQRKVFGAWIASGDHYVFSKLGWTADYVRDANPKLCISLEEGTSLDDLFLGAPGQATLALYSADGGQKCCPLYSVPLPADA</sequence>
<organism evidence="3 4">
    <name type="scientific">Edaphochlamys debaryana</name>
    <dbReference type="NCBI Taxonomy" id="47281"/>
    <lineage>
        <taxon>Eukaryota</taxon>
        <taxon>Viridiplantae</taxon>
        <taxon>Chlorophyta</taxon>
        <taxon>core chlorophytes</taxon>
        <taxon>Chlorophyceae</taxon>
        <taxon>CS clade</taxon>
        <taxon>Chlamydomonadales</taxon>
        <taxon>Chlamydomonadales incertae sedis</taxon>
        <taxon>Edaphochlamys</taxon>
    </lineage>
</organism>
<dbReference type="Proteomes" id="UP000612055">
    <property type="component" value="Unassembled WGS sequence"/>
</dbReference>
<gene>
    <name evidence="3" type="ORF">HYH03_015958</name>
</gene>
<protein>
    <recommendedName>
        <fullName evidence="2">Pherophorin domain-containing protein</fullName>
    </recommendedName>
</protein>